<name>A0A7S4FAE2_CHRCT</name>
<feature type="region of interest" description="Disordered" evidence="2">
    <location>
        <begin position="212"/>
        <end position="236"/>
    </location>
</feature>
<dbReference type="EMBL" id="HBIZ01055835">
    <property type="protein sequence ID" value="CAE0782873.1"/>
    <property type="molecule type" value="Transcribed_RNA"/>
</dbReference>
<feature type="chain" id="PRO_5030638501" description="NFACT RNA-binding domain-containing protein" evidence="3">
    <location>
        <begin position="17"/>
        <end position="377"/>
    </location>
</feature>
<accession>A0A7S4FAE2</accession>
<dbReference type="PANTHER" id="PTHR15239:SF6">
    <property type="entry name" value="RIBOSOME QUALITY CONTROL COMPLEX SUBUNIT NEMF"/>
    <property type="match status" value="1"/>
</dbReference>
<keyword evidence="3" id="KW-0732">Signal</keyword>
<gene>
    <name evidence="5" type="ORF">PCAR00345_LOCUS35576</name>
</gene>
<feature type="signal peptide" evidence="3">
    <location>
        <begin position="1"/>
        <end position="16"/>
    </location>
</feature>
<evidence type="ECO:0000256" key="1">
    <source>
        <dbReference type="SAM" id="Coils"/>
    </source>
</evidence>
<dbReference type="GO" id="GO:0072344">
    <property type="term" value="P:rescue of stalled ribosome"/>
    <property type="evidence" value="ECO:0007669"/>
    <property type="project" value="TreeGrafter"/>
</dbReference>
<reference evidence="5" key="1">
    <citation type="submission" date="2021-01" db="EMBL/GenBank/DDBJ databases">
        <authorList>
            <person name="Corre E."/>
            <person name="Pelletier E."/>
            <person name="Niang G."/>
            <person name="Scheremetjew M."/>
            <person name="Finn R."/>
            <person name="Kale V."/>
            <person name="Holt S."/>
            <person name="Cochrane G."/>
            <person name="Meng A."/>
            <person name="Brown T."/>
            <person name="Cohen L."/>
        </authorList>
    </citation>
    <scope>NUCLEOTIDE SEQUENCE</scope>
    <source>
        <strain evidence="5">CCMP645</strain>
    </source>
</reference>
<evidence type="ECO:0000259" key="4">
    <source>
        <dbReference type="Pfam" id="PF05670"/>
    </source>
</evidence>
<dbReference type="GO" id="GO:0000049">
    <property type="term" value="F:tRNA binding"/>
    <property type="evidence" value="ECO:0007669"/>
    <property type="project" value="TreeGrafter"/>
</dbReference>
<dbReference type="GO" id="GO:0043023">
    <property type="term" value="F:ribosomal large subunit binding"/>
    <property type="evidence" value="ECO:0007669"/>
    <property type="project" value="TreeGrafter"/>
</dbReference>
<dbReference type="Pfam" id="PF05670">
    <property type="entry name" value="NFACT-R_1"/>
    <property type="match status" value="1"/>
</dbReference>
<protein>
    <recommendedName>
        <fullName evidence="4">NFACT RNA-binding domain-containing protein</fullName>
    </recommendedName>
</protein>
<evidence type="ECO:0000256" key="3">
    <source>
        <dbReference type="SAM" id="SignalP"/>
    </source>
</evidence>
<keyword evidence="1" id="KW-0175">Coiled coil</keyword>
<dbReference type="AlphaFoldDB" id="A0A7S4FAE2"/>
<organism evidence="5">
    <name type="scientific">Chrysotila carterae</name>
    <name type="common">Marine alga</name>
    <name type="synonym">Syracosphaera carterae</name>
    <dbReference type="NCBI Taxonomy" id="13221"/>
    <lineage>
        <taxon>Eukaryota</taxon>
        <taxon>Haptista</taxon>
        <taxon>Haptophyta</taxon>
        <taxon>Prymnesiophyceae</taxon>
        <taxon>Isochrysidales</taxon>
        <taxon>Isochrysidaceae</taxon>
        <taxon>Chrysotila</taxon>
    </lineage>
</organism>
<evidence type="ECO:0000256" key="2">
    <source>
        <dbReference type="SAM" id="MobiDB-lite"/>
    </source>
</evidence>
<sequence>MVFWLMLRAVSPAVLSLHGLRLSRTALNPNCARCTQSFRMPPACSKCTQAYVAGIGVYEKQLLAALDAAMEAEKRKRASLEKEAAAAADAQALGKWATLVTSNLYRIPSDATTAVVEDWERGGETVILNFDLKNFSSPKEQAEAAFTRARRLRRGSAVVRALIEKSDSVFSQLEAWRADVELARDEGDELRALHGKILKGFKKMKLKTTVLEPPLGDDKSTSKPKKRAPGWNGRRFTSPSGVPILVGRNRRENEELSIKIAKAPDVWFHVRDAPGAHVVLQLSRATRVSGVKAVAASEKDMQMAADLAAFYSELKTNGKVRVSFTSAKHVSKPSGAPLGAVTMRKEEGTIVGVPDNVSSEAADELSRRNGCNSLHSF</sequence>
<feature type="domain" description="NFACT RNA-binding" evidence="4">
    <location>
        <begin position="235"/>
        <end position="335"/>
    </location>
</feature>
<evidence type="ECO:0000313" key="5">
    <source>
        <dbReference type="EMBL" id="CAE0782873.1"/>
    </source>
</evidence>
<dbReference type="InterPro" id="IPR051608">
    <property type="entry name" value="RQC_Subunit_NEMF"/>
</dbReference>
<proteinExistence type="predicted"/>
<dbReference type="PANTHER" id="PTHR15239">
    <property type="entry name" value="NUCLEAR EXPORT MEDIATOR FACTOR NEMF"/>
    <property type="match status" value="1"/>
</dbReference>
<feature type="coiled-coil region" evidence="1">
    <location>
        <begin position="63"/>
        <end position="90"/>
    </location>
</feature>
<dbReference type="Pfam" id="PF05833">
    <property type="entry name" value="NFACT_N"/>
    <property type="match status" value="1"/>
</dbReference>
<dbReference type="InterPro" id="IPR008532">
    <property type="entry name" value="NFACT_RNA-bd"/>
</dbReference>
<dbReference type="GO" id="GO:1990112">
    <property type="term" value="C:RQC complex"/>
    <property type="evidence" value="ECO:0007669"/>
    <property type="project" value="TreeGrafter"/>
</dbReference>